<dbReference type="PROSITE" id="PS01081">
    <property type="entry name" value="HTH_TETR_1"/>
    <property type="match status" value="1"/>
</dbReference>
<dbReference type="GO" id="GO:0003700">
    <property type="term" value="F:DNA-binding transcription factor activity"/>
    <property type="evidence" value="ECO:0007669"/>
    <property type="project" value="TreeGrafter"/>
</dbReference>
<keyword evidence="1" id="KW-0805">Transcription regulation</keyword>
<evidence type="ECO:0000259" key="5">
    <source>
        <dbReference type="PROSITE" id="PS50977"/>
    </source>
</evidence>
<keyword evidence="2 4" id="KW-0238">DNA-binding</keyword>
<keyword evidence="3" id="KW-0804">Transcription</keyword>
<accession>A0A2S6NKX8</accession>
<feature type="DNA-binding region" description="H-T-H motif" evidence="4">
    <location>
        <begin position="51"/>
        <end position="70"/>
    </location>
</feature>
<dbReference type="SUPFAM" id="SSF46689">
    <property type="entry name" value="Homeodomain-like"/>
    <property type="match status" value="1"/>
</dbReference>
<dbReference type="InterPro" id="IPR025996">
    <property type="entry name" value="MT1864/Rv1816-like_C"/>
</dbReference>
<dbReference type="InterPro" id="IPR036271">
    <property type="entry name" value="Tet_transcr_reg_TetR-rel_C_sf"/>
</dbReference>
<dbReference type="AlphaFoldDB" id="A0A2S6NKX8"/>
<comment type="caution">
    <text evidence="6">The sequence shown here is derived from an EMBL/GenBank/DDBJ whole genome shotgun (WGS) entry which is preliminary data.</text>
</comment>
<dbReference type="Pfam" id="PF00440">
    <property type="entry name" value="TetR_N"/>
    <property type="match status" value="1"/>
</dbReference>
<dbReference type="PANTHER" id="PTHR30055">
    <property type="entry name" value="HTH-TYPE TRANSCRIPTIONAL REGULATOR RUTR"/>
    <property type="match status" value="1"/>
</dbReference>
<dbReference type="InterPro" id="IPR023772">
    <property type="entry name" value="DNA-bd_HTH_TetR-type_CS"/>
</dbReference>
<keyword evidence="7" id="KW-1185">Reference proteome</keyword>
<reference evidence="6 7" key="1">
    <citation type="journal article" date="2018" name="Arch. Microbiol.">
        <title>New insights into the metabolic potential of the phototrophic purple bacterium Rhodopila globiformis DSM 161(T) from its draft genome sequence and evidence for a vanadium-dependent nitrogenase.</title>
        <authorList>
            <person name="Imhoff J.F."/>
            <person name="Rahn T."/>
            <person name="Kunzel S."/>
            <person name="Neulinger S.C."/>
        </authorList>
    </citation>
    <scope>NUCLEOTIDE SEQUENCE [LARGE SCALE GENOMIC DNA]</scope>
    <source>
        <strain evidence="6 7">DSM 161</strain>
    </source>
</reference>
<dbReference type="Proteomes" id="UP000239724">
    <property type="component" value="Unassembled WGS sequence"/>
</dbReference>
<dbReference type="InterPro" id="IPR009057">
    <property type="entry name" value="Homeodomain-like_sf"/>
</dbReference>
<dbReference type="EMBL" id="NHRY01000066">
    <property type="protein sequence ID" value="PPQ35841.1"/>
    <property type="molecule type" value="Genomic_DNA"/>
</dbReference>
<dbReference type="PRINTS" id="PR00455">
    <property type="entry name" value="HTHTETR"/>
</dbReference>
<evidence type="ECO:0000256" key="2">
    <source>
        <dbReference type="ARBA" id="ARBA00023125"/>
    </source>
</evidence>
<dbReference type="SUPFAM" id="SSF48498">
    <property type="entry name" value="Tetracyclin repressor-like, C-terminal domain"/>
    <property type="match status" value="1"/>
</dbReference>
<dbReference type="Pfam" id="PF13305">
    <property type="entry name" value="TetR_C_33"/>
    <property type="match status" value="1"/>
</dbReference>
<feature type="domain" description="HTH tetR-type" evidence="5">
    <location>
        <begin position="28"/>
        <end position="88"/>
    </location>
</feature>
<evidence type="ECO:0000256" key="4">
    <source>
        <dbReference type="PROSITE-ProRule" id="PRU00335"/>
    </source>
</evidence>
<dbReference type="GO" id="GO:0000976">
    <property type="term" value="F:transcription cis-regulatory region binding"/>
    <property type="evidence" value="ECO:0007669"/>
    <property type="project" value="TreeGrafter"/>
</dbReference>
<protein>
    <recommendedName>
        <fullName evidence="5">HTH tetR-type domain-containing protein</fullName>
    </recommendedName>
</protein>
<dbReference type="InterPro" id="IPR050109">
    <property type="entry name" value="HTH-type_TetR-like_transc_reg"/>
</dbReference>
<dbReference type="Gene3D" id="1.10.357.10">
    <property type="entry name" value="Tetracycline Repressor, domain 2"/>
    <property type="match status" value="1"/>
</dbReference>
<dbReference type="PROSITE" id="PS50977">
    <property type="entry name" value="HTH_TETR_2"/>
    <property type="match status" value="1"/>
</dbReference>
<dbReference type="PANTHER" id="PTHR30055:SF234">
    <property type="entry name" value="HTH-TYPE TRANSCRIPTIONAL REGULATOR BETI"/>
    <property type="match status" value="1"/>
</dbReference>
<evidence type="ECO:0000313" key="7">
    <source>
        <dbReference type="Proteomes" id="UP000239724"/>
    </source>
</evidence>
<sequence length="222" mass="23990">MRLNIVYRTAMDDMTAGRSMRKPRGQGPSRRGEILAAARRLFLTEGYERTTIRKIAAAVGVSSAALYLYFPDKDAILRAIAEATFETLLARLEETQRRDGGGLDRLRAALEAYVAFGLAHPDEYRLTLLAKMMASTGPGRPCANEQPPAAAHHSFHILADGIAGLMRAGTFAEADPLLTAEAVWAAMHGITALLLDQAEHLKAEPAALVAREIDIILKGLAA</sequence>
<name>A0A2S6NKX8_RHOGL</name>
<organism evidence="6 7">
    <name type="scientific">Rhodopila globiformis</name>
    <name type="common">Rhodopseudomonas globiformis</name>
    <dbReference type="NCBI Taxonomy" id="1071"/>
    <lineage>
        <taxon>Bacteria</taxon>
        <taxon>Pseudomonadati</taxon>
        <taxon>Pseudomonadota</taxon>
        <taxon>Alphaproteobacteria</taxon>
        <taxon>Acetobacterales</taxon>
        <taxon>Acetobacteraceae</taxon>
        <taxon>Rhodopila</taxon>
    </lineage>
</organism>
<evidence type="ECO:0000256" key="1">
    <source>
        <dbReference type="ARBA" id="ARBA00023015"/>
    </source>
</evidence>
<proteinExistence type="predicted"/>
<evidence type="ECO:0000256" key="3">
    <source>
        <dbReference type="ARBA" id="ARBA00023163"/>
    </source>
</evidence>
<evidence type="ECO:0000313" key="6">
    <source>
        <dbReference type="EMBL" id="PPQ35841.1"/>
    </source>
</evidence>
<dbReference type="InterPro" id="IPR001647">
    <property type="entry name" value="HTH_TetR"/>
</dbReference>
<gene>
    <name evidence="6" type="ORF">CCS01_06345</name>
</gene>